<keyword evidence="5" id="KW-0808">Transferase</keyword>
<dbReference type="Pfam" id="PF18403">
    <property type="entry name" value="Thioredoxin_15"/>
    <property type="match status" value="1"/>
</dbReference>
<proteinExistence type="inferred from homology"/>
<name>A0AA38HG33_9TREE</name>
<organism evidence="16 17">
    <name type="scientific">Dioszegia hungarica</name>
    <dbReference type="NCBI Taxonomy" id="4972"/>
    <lineage>
        <taxon>Eukaryota</taxon>
        <taxon>Fungi</taxon>
        <taxon>Dikarya</taxon>
        <taxon>Basidiomycota</taxon>
        <taxon>Agaricomycotina</taxon>
        <taxon>Tremellomycetes</taxon>
        <taxon>Tremellales</taxon>
        <taxon>Bulleribasidiaceae</taxon>
        <taxon>Dioszegia</taxon>
    </lineage>
</organism>
<evidence type="ECO:0000313" key="17">
    <source>
        <dbReference type="Proteomes" id="UP001164286"/>
    </source>
</evidence>
<evidence type="ECO:0000256" key="9">
    <source>
        <dbReference type="SAM" id="MobiDB-lite"/>
    </source>
</evidence>
<dbReference type="PANTHER" id="PTHR11226">
    <property type="entry name" value="UDP-GLUCOSE GLYCOPROTEIN:GLUCOSYLTRANSFERASE"/>
    <property type="match status" value="1"/>
</dbReference>
<protein>
    <recommendedName>
        <fullName evidence="18">UDP-glucose:glycoprotein glucosyltransferase</fullName>
    </recommendedName>
</protein>
<keyword evidence="17" id="KW-1185">Reference proteome</keyword>
<feature type="chain" id="PRO_5041262911" description="UDP-glucose:glycoprotein glucosyltransferase" evidence="10">
    <location>
        <begin position="18"/>
        <end position="1548"/>
    </location>
</feature>
<keyword evidence="6 10" id="KW-0732">Signal</keyword>
<gene>
    <name evidence="16" type="ORF">MKK02DRAFT_22600</name>
</gene>
<evidence type="ECO:0000259" key="14">
    <source>
        <dbReference type="Pfam" id="PF18403"/>
    </source>
</evidence>
<dbReference type="GO" id="GO:0003980">
    <property type="term" value="F:UDP-glucose:glycoprotein glucosyltransferase activity"/>
    <property type="evidence" value="ECO:0007669"/>
    <property type="project" value="InterPro"/>
</dbReference>
<evidence type="ECO:0000259" key="15">
    <source>
        <dbReference type="Pfam" id="PF18404"/>
    </source>
</evidence>
<feature type="domain" description="UGGT thioredoxin-like" evidence="12">
    <location>
        <begin position="258"/>
        <end position="383"/>
    </location>
</feature>
<evidence type="ECO:0000256" key="5">
    <source>
        <dbReference type="ARBA" id="ARBA00022679"/>
    </source>
</evidence>
<dbReference type="EMBL" id="JAKWFO010000003">
    <property type="protein sequence ID" value="KAI9638576.1"/>
    <property type="molecule type" value="Genomic_DNA"/>
</dbReference>
<dbReference type="Pfam" id="PF18404">
    <property type="entry name" value="Glyco_transf_24"/>
    <property type="match status" value="1"/>
</dbReference>
<comment type="caution">
    <text evidence="16">The sequence shown here is derived from an EMBL/GenBank/DDBJ whole genome shotgun (WGS) entry which is preliminary data.</text>
</comment>
<feature type="compositionally biased region" description="Basic and acidic residues" evidence="9">
    <location>
        <begin position="1527"/>
        <end position="1548"/>
    </location>
</feature>
<dbReference type="InterPro" id="IPR040693">
    <property type="entry name" value="UGGT_TRXL_1"/>
</dbReference>
<dbReference type="Pfam" id="PF06427">
    <property type="entry name" value="UDP-g_GGTase"/>
    <property type="match status" value="1"/>
</dbReference>
<dbReference type="InterPro" id="IPR040692">
    <property type="entry name" value="UGGT_TRXL_3"/>
</dbReference>
<dbReference type="GO" id="GO:0005788">
    <property type="term" value="C:endoplasmic reticulum lumen"/>
    <property type="evidence" value="ECO:0007669"/>
    <property type="project" value="UniProtKB-SubCell"/>
</dbReference>
<dbReference type="Pfam" id="PF18402">
    <property type="entry name" value="Thioredoxin_14"/>
    <property type="match status" value="1"/>
</dbReference>
<dbReference type="GO" id="GO:0051082">
    <property type="term" value="F:unfolded protein binding"/>
    <property type="evidence" value="ECO:0007669"/>
    <property type="project" value="TreeGrafter"/>
</dbReference>
<dbReference type="RefSeq" id="XP_052948353.1">
    <property type="nucleotide sequence ID" value="XM_053086594.1"/>
</dbReference>
<comment type="cofactor">
    <cofactor evidence="1">
        <name>Ca(2+)</name>
        <dbReference type="ChEBI" id="CHEBI:29108"/>
    </cofactor>
</comment>
<feature type="region of interest" description="Disordered" evidence="9">
    <location>
        <begin position="1519"/>
        <end position="1548"/>
    </location>
</feature>
<evidence type="ECO:0000256" key="7">
    <source>
        <dbReference type="ARBA" id="ARBA00022824"/>
    </source>
</evidence>
<evidence type="ECO:0000256" key="6">
    <source>
        <dbReference type="ARBA" id="ARBA00022729"/>
    </source>
</evidence>
<evidence type="ECO:0000256" key="3">
    <source>
        <dbReference type="ARBA" id="ARBA00004922"/>
    </source>
</evidence>
<dbReference type="GO" id="GO:0018279">
    <property type="term" value="P:protein N-linked glycosylation via asparagine"/>
    <property type="evidence" value="ECO:0007669"/>
    <property type="project" value="TreeGrafter"/>
</dbReference>
<dbReference type="PANTHER" id="PTHR11226:SF0">
    <property type="entry name" value="UDP-GLUCOSE:GLYCOPROTEIN GLUCOSYLTRANSFERASE"/>
    <property type="match status" value="1"/>
</dbReference>
<evidence type="ECO:0000256" key="8">
    <source>
        <dbReference type="ARBA" id="ARBA00023180"/>
    </source>
</evidence>
<dbReference type="InterPro" id="IPR040525">
    <property type="entry name" value="UGGT_TRXL_4"/>
</dbReference>
<dbReference type="Pfam" id="PF18401">
    <property type="entry name" value="Thioredoxin_13"/>
    <property type="match status" value="1"/>
</dbReference>
<dbReference type="Proteomes" id="UP001164286">
    <property type="component" value="Unassembled WGS sequence"/>
</dbReference>
<evidence type="ECO:0000256" key="10">
    <source>
        <dbReference type="SAM" id="SignalP"/>
    </source>
</evidence>
<evidence type="ECO:0000313" key="16">
    <source>
        <dbReference type="EMBL" id="KAI9638576.1"/>
    </source>
</evidence>
<dbReference type="GO" id="GO:0036503">
    <property type="term" value="P:ERAD pathway"/>
    <property type="evidence" value="ECO:0007669"/>
    <property type="project" value="TreeGrafter"/>
</dbReference>
<evidence type="ECO:0000256" key="4">
    <source>
        <dbReference type="ARBA" id="ARBA00006351"/>
    </source>
</evidence>
<feature type="domain" description="UGGT thioredoxin-like" evidence="11">
    <location>
        <begin position="31"/>
        <end position="122"/>
    </location>
</feature>
<sequence>MRWLLVAAALAASRCIATPPLSIALETSWPAPPLLLEILETVYDEDPKAYFSSLHLLTSHLPSFVDSTDSSTLSTALELIESHNVLKFPSALSTLQYALGLHTAVPKIEAYYSWYESSVNEESTPIQTLSFDHISPRLADTAQPSAVLYFDPASSTAPELLDYLDKHACADPSFRYIVRYKPSSRGTDRQAGRKTAMSGYGVELALKRTDYLVVDDRATSGSSAGLAQEPLSSAGELGSAKGPFATILGTDPWSELSAPLRPTELANISVQAASLIMASSNPLDALISLSQDFPKYSAAIARKVAIPDDISQKVEKLAIRGAAETAVFINGKVISTDSLNAFSLLKTVREERHLMLSLIELGFTPQQAFELISDPLIGQAQTEEDVGEGIVDASDRIEGGEVLTWWNDIEKDKRYKSWPDSLQGLMRPLYPGQLHTLRQNLYNIVLVLDLAQAMSLDTITSAVATMIQRGVPIRFGVVPMFNPAEDDLSHKMARIYQYSLKVLGRGATREMFQEVVAQTPMSPLLPATVNLELVRNAYERAAATSKKSPLPFDQVLSQPLDQHYLRMHESYTSRLLATKEESAQGHMFINGKYFAFGGHWTAMVQSELTNQLRFLQEQLTIQLAVGIIPTDVSTFFYDLPSVPTRRSKMVIPNQADSKLRIFNLLDIFSIDSTSLPGKIASDFVYSNDATRGTPITMWVVGDLDSAEGRRVAKDALRHLQQTDECSSRIGFVHVPTPSSSASGERFSTLLFHLFSISGLSMTEPGHLLTLLNELDTVTDNLDGTWKAWSEGGSLPPGSPLHAFTSRGWDVADEAAAAKFWSIGTEIADKLGLRDGRPHLLVNGRLIGPLIEANFPAGDFDVLEVYEHRKRVRPVIDLVKTMYDDMSKFNRPTLGHLISRASSVLASAYKPAEAEGIFEPTRLSRNRLYEKLDDGDLSFHVGSKDNALIHIAAVLDPVSQSAQEWTSVLKSISEIENVALTVYLEPTTDVTEVSLKRFYRTSIASKPIFDTAGTSNAAPLVFNDLPGEPILTLGLNTPPAWITSPKSSPYDLDNLVLGSIQDPVHVRFQLKQLLVEGHAREGQSVPPRGLQLQLTKAGQVSEVASDTLVMANVGYLQFKVTPGIYDLSIRPGRGREVYEMESVGGEGWDSLRVNETGTSVSLISFDGVTILPRFGRKEGMEKADVLQQSVPRPPTALEGVFSRVKSFVGIKPTDVVPTKTRHADINIFTVASGLLYERFASIMILSVLKHTDSTVKFWFIENFLSPSFLAFIPHMAKEYGFQYELVTYKWPHWLRAQTEKQRIIWAYKILFLDVLFPMDLDKVIFVDADQIVRTDMKELIDVDLHGHVYGMAPMGNSREEMEGFRFWKTGYWKEALRGRPYHISALYVVDLKRFRQLATGDRLRGQYHALSADPNSLANLDQDLPNSMQDQIPIFTLDQDWLWCQTWCSDESLETAKTIDLCQNPMTKEPKLVRARQIPEWDTYDQEIARFAAKLSEEEGVLATSVDDLAAEKVVVVTGGGVGGADEGDGKAVKPDDGGEDGHRIADEL</sequence>
<comment type="similarity">
    <text evidence="4">Belongs to the glycosyltransferase 8 family.</text>
</comment>
<dbReference type="Gene3D" id="3.90.550.10">
    <property type="entry name" value="Spore Coat Polysaccharide Biosynthesis Protein SpsA, Chain A"/>
    <property type="match status" value="1"/>
</dbReference>
<feature type="domain" description="Glucosyltransferase 24 catalytic" evidence="15">
    <location>
        <begin position="1224"/>
        <end position="1489"/>
    </location>
</feature>
<evidence type="ECO:0000259" key="13">
    <source>
        <dbReference type="Pfam" id="PF18402"/>
    </source>
</evidence>
<evidence type="ECO:0000256" key="2">
    <source>
        <dbReference type="ARBA" id="ARBA00004319"/>
    </source>
</evidence>
<dbReference type="InterPro" id="IPR029044">
    <property type="entry name" value="Nucleotide-diphossugar_trans"/>
</dbReference>
<reference evidence="16" key="1">
    <citation type="journal article" date="2022" name="G3 (Bethesda)">
        <title>High quality genome of the basidiomycete yeast Dioszegia hungarica PDD-24b-2 isolated from cloud water.</title>
        <authorList>
            <person name="Jarrige D."/>
            <person name="Haridas S."/>
            <person name="Bleykasten-Grosshans C."/>
            <person name="Joly M."/>
            <person name="Nadalig T."/>
            <person name="Sancelme M."/>
            <person name="Vuilleumier S."/>
            <person name="Grigoriev I.V."/>
            <person name="Amato P."/>
            <person name="Bringel F."/>
        </authorList>
    </citation>
    <scope>NUCLEOTIDE SEQUENCE</scope>
    <source>
        <strain evidence="16">PDD-24b-2</strain>
    </source>
</reference>
<evidence type="ECO:0000259" key="12">
    <source>
        <dbReference type="Pfam" id="PF18401"/>
    </source>
</evidence>
<comment type="pathway">
    <text evidence="3">Protein modification; protein glycosylation.</text>
</comment>
<evidence type="ECO:0000259" key="11">
    <source>
        <dbReference type="Pfam" id="PF18400"/>
    </source>
</evidence>
<dbReference type="CDD" id="cd06432">
    <property type="entry name" value="GT8_HUGT1_C_like"/>
    <property type="match status" value="1"/>
</dbReference>
<keyword evidence="7" id="KW-0256">Endoplasmic reticulum</keyword>
<comment type="subcellular location">
    <subcellularLocation>
        <location evidence="2">Endoplasmic reticulum lumen</location>
    </subcellularLocation>
</comment>
<feature type="domain" description="UGGT thioredoxin-like" evidence="13">
    <location>
        <begin position="391"/>
        <end position="650"/>
    </location>
</feature>
<dbReference type="FunFam" id="3.90.550.10:FF:000065">
    <property type="entry name" value="UDP-glucose:glycoprotein glucosyltransferase, putative"/>
    <property type="match status" value="1"/>
</dbReference>
<dbReference type="InterPro" id="IPR040497">
    <property type="entry name" value="Glyco_transf_24"/>
</dbReference>
<feature type="domain" description="UDP-glucose:glycoprotein glucosyltransferase thioredoxin-like" evidence="14">
    <location>
        <begin position="678"/>
        <end position="887"/>
    </location>
</feature>
<accession>A0AA38HG33</accession>
<dbReference type="GeneID" id="77725795"/>
<dbReference type="SUPFAM" id="SSF53448">
    <property type="entry name" value="Nucleotide-diphospho-sugar transferases"/>
    <property type="match status" value="1"/>
</dbReference>
<dbReference type="InterPro" id="IPR009448">
    <property type="entry name" value="UDP-g_GGtrans"/>
</dbReference>
<keyword evidence="8" id="KW-0325">Glycoprotein</keyword>
<dbReference type="Pfam" id="PF18400">
    <property type="entry name" value="Thioredoxin_12"/>
    <property type="match status" value="1"/>
</dbReference>
<dbReference type="InterPro" id="IPR040694">
    <property type="entry name" value="UGGT_TRXL_2"/>
</dbReference>
<evidence type="ECO:0008006" key="18">
    <source>
        <dbReference type="Google" id="ProtNLM"/>
    </source>
</evidence>
<feature type="signal peptide" evidence="10">
    <location>
        <begin position="1"/>
        <end position="17"/>
    </location>
</feature>
<evidence type="ECO:0000256" key="1">
    <source>
        <dbReference type="ARBA" id="ARBA00001913"/>
    </source>
</evidence>